<comment type="similarity">
    <text evidence="5 12">Belongs to the acyl-CoA oxidase family.</text>
</comment>
<evidence type="ECO:0000256" key="6">
    <source>
        <dbReference type="ARBA" id="ARBA00022630"/>
    </source>
</evidence>
<comment type="caution">
    <text evidence="19">The sequence shown here is derived from an EMBL/GenBank/DDBJ whole genome shotgun (WGS) entry which is preliminary data.</text>
</comment>
<feature type="binding site" evidence="14">
    <location>
        <position position="189"/>
    </location>
    <ligand>
        <name>FAD</name>
        <dbReference type="ChEBI" id="CHEBI:57692"/>
    </ligand>
</feature>
<sequence>MPDFTDNLKPAEPSGPSILAKERGQSDVPVEELSKHLLSSNGFLERQARILPILENDRLFSKIKQMNLSRPERYHLGLARAKKLRRLADQHGWDQDDHDMAAYLCDDVSPYMVHVAMFITTVKEQGSDEQRAYWMPKINSWEVIGCYAQTELGHGSNVRGIECQARWSPETQEFIIHSPTLTASKWWNGTMGRTANHAIVVAQLMVPKSRNSKELVSHGPHPFIVQIRDMKTHKPLPGIAVGDIGPKYGYAPMDNGYMLFDNVRVPHNAMLSKYSWVDPNTCTYSKPSNPAVVYGSLTAVRASIVMHARLVLARAVTIAVRYTAIRRQFADRDDQSKAAPELSVLDYPTVQIRILPLLATAFALHYTGSAMQALYQRTRADISKGDFSRLAELHSQSSGLKSLCTDYAANGIETCRRALGGHGFGGGSGLIQLNSDYLSKPTVEGDNWMITQQTASYLIKRMAAAEAGKGEPIDEVERSSREYLAAKNQLSSEDFRVLRSDADIVSAFKRRSRYLTYVAYAQRNKENKSWNDLLLLLRKVSVAESESLLVANFHIALVSNDAGLSSQSKKHLERLFRLYAYYTMDASARDFAKAQAASDKDLDRLPHVIQDLMAQVRPHAVNLVDAWCIPDFLLDSALGRYDGKVYEDLFNRAHRLNPLNEITFNSDYRSEEIVRGGDGKELDRILAKL</sequence>
<keyword evidence="11" id="KW-0576">Peroxisome</keyword>
<dbReference type="InterPro" id="IPR046373">
    <property type="entry name" value="Acyl-CoA_Oxase/DH_mid-dom_sf"/>
</dbReference>
<keyword evidence="8" id="KW-0276">Fatty acid metabolism</keyword>
<dbReference type="Pfam" id="PF22924">
    <property type="entry name" value="ACOX_C_alpha1"/>
    <property type="match status" value="1"/>
</dbReference>
<feature type="binding site" evidence="14">
    <location>
        <position position="150"/>
    </location>
    <ligand>
        <name>FAD</name>
        <dbReference type="ChEBI" id="CHEBI:57692"/>
    </ligand>
</feature>
<dbReference type="PIRSF" id="PIRSF000168">
    <property type="entry name" value="Acyl-CoA_oxidase"/>
    <property type="match status" value="1"/>
</dbReference>
<keyword evidence="10" id="KW-0443">Lipid metabolism</keyword>
<dbReference type="Gene3D" id="1.10.540.10">
    <property type="entry name" value="Acyl-CoA dehydrogenase/oxidase, N-terminal domain"/>
    <property type="match status" value="1"/>
</dbReference>
<comment type="subcellular location">
    <subcellularLocation>
        <location evidence="3">Peroxisome</location>
    </subcellularLocation>
</comment>
<dbReference type="GO" id="GO:0055088">
    <property type="term" value="P:lipid homeostasis"/>
    <property type="evidence" value="ECO:0007669"/>
    <property type="project" value="TreeGrafter"/>
</dbReference>
<keyword evidence="7 12" id="KW-0274">FAD</keyword>
<protein>
    <recommendedName>
        <fullName evidence="12">Acyl-coenzyme A oxidase</fullName>
    </recommendedName>
</protein>
<dbReference type="GO" id="GO:0033540">
    <property type="term" value="P:fatty acid beta-oxidation using acyl-CoA oxidase"/>
    <property type="evidence" value="ECO:0007669"/>
    <property type="project" value="TreeGrafter"/>
</dbReference>
<dbReference type="Gene3D" id="2.40.110.10">
    <property type="entry name" value="Butyryl-CoA Dehydrogenase, subunit A, domain 2"/>
    <property type="match status" value="1"/>
</dbReference>
<evidence type="ECO:0000256" key="13">
    <source>
        <dbReference type="PIRSR" id="PIRSR000168-1"/>
    </source>
</evidence>
<dbReference type="EMBL" id="JAAQHG020000008">
    <property type="protein sequence ID" value="KAL1587878.1"/>
    <property type="molecule type" value="Genomic_DNA"/>
</dbReference>
<dbReference type="PANTHER" id="PTHR10909">
    <property type="entry name" value="ELECTRON TRANSPORT OXIDOREDUCTASE"/>
    <property type="match status" value="1"/>
</dbReference>
<evidence type="ECO:0000256" key="12">
    <source>
        <dbReference type="PIRNR" id="PIRNR000168"/>
    </source>
</evidence>
<evidence type="ECO:0000259" key="16">
    <source>
        <dbReference type="Pfam" id="PF01756"/>
    </source>
</evidence>
<evidence type="ECO:0000256" key="15">
    <source>
        <dbReference type="SAM" id="MobiDB-lite"/>
    </source>
</evidence>
<evidence type="ECO:0000259" key="18">
    <source>
        <dbReference type="Pfam" id="PF22924"/>
    </source>
</evidence>
<dbReference type="FunFam" id="2.40.110.10:FF:000003">
    <property type="entry name" value="Acyl-coenzyme A oxidase"/>
    <property type="match status" value="1"/>
</dbReference>
<dbReference type="Pfam" id="PF14749">
    <property type="entry name" value="Acyl-CoA_ox_N"/>
    <property type="match status" value="1"/>
</dbReference>
<comment type="pathway">
    <text evidence="4">Lipid metabolism; peroxisomal fatty acid beta-oxidation.</text>
</comment>
<evidence type="ECO:0000256" key="3">
    <source>
        <dbReference type="ARBA" id="ARBA00004275"/>
    </source>
</evidence>
<evidence type="ECO:0000256" key="5">
    <source>
        <dbReference type="ARBA" id="ARBA00006288"/>
    </source>
</evidence>
<evidence type="ECO:0000259" key="17">
    <source>
        <dbReference type="Pfam" id="PF14749"/>
    </source>
</evidence>
<evidence type="ECO:0000256" key="10">
    <source>
        <dbReference type="ARBA" id="ARBA00023098"/>
    </source>
</evidence>
<dbReference type="GeneID" id="96004707"/>
<evidence type="ECO:0000256" key="11">
    <source>
        <dbReference type="ARBA" id="ARBA00023140"/>
    </source>
</evidence>
<evidence type="ECO:0000256" key="8">
    <source>
        <dbReference type="ARBA" id="ARBA00022832"/>
    </source>
</evidence>
<comment type="catalytic activity">
    <reaction evidence="1">
        <text>a 2,3-saturated acyl-CoA + O2 = a (2E)-enoyl-CoA + H2O2</text>
        <dbReference type="Rhea" id="RHEA:38959"/>
        <dbReference type="ChEBI" id="CHEBI:15379"/>
        <dbReference type="ChEBI" id="CHEBI:16240"/>
        <dbReference type="ChEBI" id="CHEBI:58856"/>
        <dbReference type="ChEBI" id="CHEBI:65111"/>
        <dbReference type="EC" id="1.3.3.6"/>
    </reaction>
</comment>
<dbReference type="InterPro" id="IPR055060">
    <property type="entry name" value="ACOX_C_alpha1"/>
</dbReference>
<dbReference type="Pfam" id="PF01756">
    <property type="entry name" value="ACOX"/>
    <property type="match status" value="1"/>
</dbReference>
<evidence type="ECO:0000313" key="19">
    <source>
        <dbReference type="EMBL" id="KAL1587878.1"/>
    </source>
</evidence>
<dbReference type="InterPro" id="IPR002655">
    <property type="entry name" value="Acyl-CoA_oxidase_C"/>
</dbReference>
<feature type="domain" description="Acyl-CoA oxidase C-terminal" evidence="16">
    <location>
        <begin position="503"/>
        <end position="668"/>
    </location>
</feature>
<dbReference type="InterPro" id="IPR009100">
    <property type="entry name" value="AcylCoA_DH/oxidase_NM_dom_sf"/>
</dbReference>
<feature type="active site" description="Proton acceptor" evidence="13">
    <location>
        <position position="444"/>
    </location>
</feature>
<dbReference type="FunFam" id="1.20.140.10:FF:000015">
    <property type="entry name" value="Acyl-coenzyme A oxidase"/>
    <property type="match status" value="1"/>
</dbReference>
<keyword evidence="9" id="KW-0560">Oxidoreductase</keyword>
<comment type="cofactor">
    <cofactor evidence="2">
        <name>FAD</name>
        <dbReference type="ChEBI" id="CHEBI:57692"/>
    </cofactor>
</comment>
<keyword evidence="20" id="KW-1185">Reference proteome</keyword>
<keyword evidence="6 12" id="KW-0285">Flavoprotein</keyword>
<evidence type="ECO:0000256" key="9">
    <source>
        <dbReference type="ARBA" id="ARBA00023002"/>
    </source>
</evidence>
<proteinExistence type="inferred from homology"/>
<evidence type="ECO:0000313" key="20">
    <source>
        <dbReference type="Proteomes" id="UP000803884"/>
    </source>
</evidence>
<feature type="domain" description="Acyl-coenzyme A oxidase N-terminal" evidence="17">
    <location>
        <begin position="30"/>
        <end position="144"/>
    </location>
</feature>
<feature type="region of interest" description="Disordered" evidence="15">
    <location>
        <begin position="1"/>
        <end position="25"/>
    </location>
</feature>
<dbReference type="GO" id="GO:0071949">
    <property type="term" value="F:FAD binding"/>
    <property type="evidence" value="ECO:0007669"/>
    <property type="project" value="InterPro"/>
</dbReference>
<dbReference type="Gene3D" id="1.20.140.10">
    <property type="entry name" value="Butyryl-CoA Dehydrogenase, subunit A, domain 3"/>
    <property type="match status" value="2"/>
</dbReference>
<reference evidence="19 20" key="1">
    <citation type="journal article" date="2020" name="Microbiol. Resour. Announc.">
        <title>Draft Genome Sequence of a Cladosporium Species Isolated from the Mesophotic Ascidian Didemnum maculosum.</title>
        <authorList>
            <person name="Gioti A."/>
            <person name="Siaperas R."/>
            <person name="Nikolaivits E."/>
            <person name="Le Goff G."/>
            <person name="Ouazzani J."/>
            <person name="Kotoulas G."/>
            <person name="Topakas E."/>
        </authorList>
    </citation>
    <scope>NUCLEOTIDE SEQUENCE [LARGE SCALE GENOMIC DNA]</scope>
    <source>
        <strain evidence="19 20">TM138-S3</strain>
    </source>
</reference>
<dbReference type="GO" id="GO:0005504">
    <property type="term" value="F:fatty acid binding"/>
    <property type="evidence" value="ECO:0007669"/>
    <property type="project" value="TreeGrafter"/>
</dbReference>
<dbReference type="InterPro" id="IPR012258">
    <property type="entry name" value="Acyl-CoA_oxidase"/>
</dbReference>
<dbReference type="GO" id="GO:0005777">
    <property type="term" value="C:peroxisome"/>
    <property type="evidence" value="ECO:0007669"/>
    <property type="project" value="UniProtKB-SubCell"/>
</dbReference>
<evidence type="ECO:0000256" key="2">
    <source>
        <dbReference type="ARBA" id="ARBA00001974"/>
    </source>
</evidence>
<dbReference type="Proteomes" id="UP000803884">
    <property type="component" value="Unassembled WGS sequence"/>
</dbReference>
<evidence type="ECO:0000256" key="14">
    <source>
        <dbReference type="PIRSR" id="PIRSR000168-2"/>
    </source>
</evidence>
<dbReference type="RefSeq" id="XP_069230983.1">
    <property type="nucleotide sequence ID" value="XM_069371869.1"/>
</dbReference>
<dbReference type="SUPFAM" id="SSF47203">
    <property type="entry name" value="Acyl-CoA dehydrogenase C-terminal domain-like"/>
    <property type="match status" value="2"/>
</dbReference>
<evidence type="ECO:0000256" key="7">
    <source>
        <dbReference type="ARBA" id="ARBA00022827"/>
    </source>
</evidence>
<dbReference type="InterPro" id="IPR029320">
    <property type="entry name" value="Acyl-CoA_ox_N"/>
</dbReference>
<accession>A0AB34KSZ2</accession>
<dbReference type="InterPro" id="IPR036250">
    <property type="entry name" value="AcylCo_DH-like_C"/>
</dbReference>
<dbReference type="PANTHER" id="PTHR10909:SF250">
    <property type="entry name" value="PEROXISOMAL ACYL-COENZYME A OXIDASE 1"/>
    <property type="match status" value="1"/>
</dbReference>
<dbReference type="GO" id="GO:0003997">
    <property type="term" value="F:acyl-CoA oxidase activity"/>
    <property type="evidence" value="ECO:0007669"/>
    <property type="project" value="UniProtKB-EC"/>
</dbReference>
<name>A0AB34KSZ2_9PEZI</name>
<evidence type="ECO:0000256" key="1">
    <source>
        <dbReference type="ARBA" id="ARBA00001201"/>
    </source>
</evidence>
<feature type="domain" description="Acyl-CoA oxidase C-alpha1" evidence="18">
    <location>
        <begin position="294"/>
        <end position="459"/>
    </location>
</feature>
<evidence type="ECO:0000256" key="4">
    <source>
        <dbReference type="ARBA" id="ARBA00004846"/>
    </source>
</evidence>
<gene>
    <name evidence="19" type="ORF">WHR41_03263</name>
</gene>
<dbReference type="SUPFAM" id="SSF56645">
    <property type="entry name" value="Acyl-CoA dehydrogenase NM domain-like"/>
    <property type="match status" value="1"/>
</dbReference>
<dbReference type="AlphaFoldDB" id="A0AB34KSZ2"/>
<dbReference type="InterPro" id="IPR037069">
    <property type="entry name" value="AcylCoA_DH/ox_N_sf"/>
</dbReference>
<organism evidence="19 20">
    <name type="scientific">Cladosporium halotolerans</name>
    <dbReference type="NCBI Taxonomy" id="1052096"/>
    <lineage>
        <taxon>Eukaryota</taxon>
        <taxon>Fungi</taxon>
        <taxon>Dikarya</taxon>
        <taxon>Ascomycota</taxon>
        <taxon>Pezizomycotina</taxon>
        <taxon>Dothideomycetes</taxon>
        <taxon>Dothideomycetidae</taxon>
        <taxon>Cladosporiales</taxon>
        <taxon>Cladosporiaceae</taxon>
        <taxon>Cladosporium</taxon>
    </lineage>
</organism>